<dbReference type="SUPFAM" id="SSF52540">
    <property type="entry name" value="P-loop containing nucleoside triphosphate hydrolases"/>
    <property type="match status" value="1"/>
</dbReference>
<protein>
    <submittedName>
        <fullName evidence="2">ATP-binding protein</fullName>
    </submittedName>
</protein>
<evidence type="ECO:0000313" key="2">
    <source>
        <dbReference type="EMBL" id="MDT2758497.1"/>
    </source>
</evidence>
<dbReference type="RefSeq" id="WP_270326654.1">
    <property type="nucleotide sequence ID" value="NZ_JARQAJ010000001.1"/>
</dbReference>
<feature type="domain" description="IstB-like ATP-binding" evidence="1">
    <location>
        <begin position="123"/>
        <end position="250"/>
    </location>
</feature>
<dbReference type="Proteomes" id="UP001181046">
    <property type="component" value="Unassembled WGS sequence"/>
</dbReference>
<reference evidence="2" key="1">
    <citation type="submission" date="2023-03" db="EMBL/GenBank/DDBJ databases">
        <authorList>
            <person name="Shen W."/>
            <person name="Cai J."/>
        </authorList>
    </citation>
    <scope>NUCLEOTIDE SEQUENCE</scope>
    <source>
        <strain evidence="2">P66-3</strain>
    </source>
</reference>
<evidence type="ECO:0000313" key="3">
    <source>
        <dbReference type="Proteomes" id="UP001181046"/>
    </source>
</evidence>
<keyword evidence="2" id="KW-0067">ATP-binding</keyword>
<dbReference type="InterPro" id="IPR027417">
    <property type="entry name" value="P-loop_NTPase"/>
</dbReference>
<keyword evidence="3" id="KW-1185">Reference proteome</keyword>
<dbReference type="InterPro" id="IPR002611">
    <property type="entry name" value="IstB_ATP-bd"/>
</dbReference>
<dbReference type="GeneID" id="79785821"/>
<dbReference type="PANTHER" id="PTHR30050:SF4">
    <property type="entry name" value="ATP-BINDING PROTEIN RV3427C IN INSERTION SEQUENCE-RELATED"/>
    <property type="match status" value="1"/>
</dbReference>
<dbReference type="Gene3D" id="3.40.50.300">
    <property type="entry name" value="P-loop containing nucleotide triphosphate hydrolases"/>
    <property type="match status" value="1"/>
</dbReference>
<name>A0ABU3F8X6_9ENTE</name>
<evidence type="ECO:0000259" key="1">
    <source>
        <dbReference type="Pfam" id="PF01695"/>
    </source>
</evidence>
<dbReference type="PANTHER" id="PTHR30050">
    <property type="entry name" value="CHROMOSOMAL REPLICATION INITIATOR PROTEIN DNAA"/>
    <property type="match status" value="1"/>
</dbReference>
<sequence>MDLLSGLSKEVVENIMEHSKGILEIDEYCEKHPRYKKMMLPDGRVICPVCYKDGRDGLVSKENSEAYYADSVEGRRKYLYKNSVVSNKSVLDKGFKTFFTKTDNEKSIRQEATLLIEPLASGEAMTVYLQGAPGTGKSHLASSMIKNINALANGKKCLFMNFPTLQQRIRASYSNQMSNDSEGKFIDQMTQADILVLDDIASEINPLSIQGQVSDFSARILYAVMDARAESKPTIITSNIPWRELENLLDPRVYSRMSHKIKVITFSGIRDKRKGAIG</sequence>
<dbReference type="CDD" id="cd00009">
    <property type="entry name" value="AAA"/>
    <property type="match status" value="1"/>
</dbReference>
<organism evidence="2 3">
    <name type="scientific">Enterococcus xiangfangensis</name>
    <dbReference type="NCBI Taxonomy" id="1296537"/>
    <lineage>
        <taxon>Bacteria</taxon>
        <taxon>Bacillati</taxon>
        <taxon>Bacillota</taxon>
        <taxon>Bacilli</taxon>
        <taxon>Lactobacillales</taxon>
        <taxon>Enterococcaceae</taxon>
        <taxon>Enterococcus</taxon>
    </lineage>
</organism>
<keyword evidence="2" id="KW-0547">Nucleotide-binding</keyword>
<accession>A0ABU3F8X6</accession>
<gene>
    <name evidence="2" type="ORF">P7H27_01715</name>
</gene>
<comment type="caution">
    <text evidence="2">The sequence shown here is derived from an EMBL/GenBank/DDBJ whole genome shotgun (WGS) entry which is preliminary data.</text>
</comment>
<dbReference type="GO" id="GO:0005524">
    <property type="term" value="F:ATP binding"/>
    <property type="evidence" value="ECO:0007669"/>
    <property type="project" value="UniProtKB-KW"/>
</dbReference>
<dbReference type="EMBL" id="JARQAJ010000001">
    <property type="protein sequence ID" value="MDT2758497.1"/>
    <property type="molecule type" value="Genomic_DNA"/>
</dbReference>
<proteinExistence type="predicted"/>
<dbReference type="Pfam" id="PF01695">
    <property type="entry name" value="IstB_IS21"/>
    <property type="match status" value="1"/>
</dbReference>